<dbReference type="NCBIfam" id="TIGR04183">
    <property type="entry name" value="Por_Secre_tail"/>
    <property type="match status" value="1"/>
</dbReference>
<organism evidence="2 3">
    <name type="scientific">Fodinibius sediminis</name>
    <dbReference type="NCBI Taxonomy" id="1214077"/>
    <lineage>
        <taxon>Bacteria</taxon>
        <taxon>Pseudomonadati</taxon>
        <taxon>Balneolota</taxon>
        <taxon>Balneolia</taxon>
        <taxon>Balneolales</taxon>
        <taxon>Balneolaceae</taxon>
        <taxon>Fodinibius</taxon>
    </lineage>
</organism>
<evidence type="ECO:0000313" key="3">
    <source>
        <dbReference type="Proteomes" id="UP000317593"/>
    </source>
</evidence>
<dbReference type="Proteomes" id="UP000317593">
    <property type="component" value="Unassembled WGS sequence"/>
</dbReference>
<evidence type="ECO:0000259" key="1">
    <source>
        <dbReference type="Pfam" id="PF18962"/>
    </source>
</evidence>
<dbReference type="AlphaFoldDB" id="A0A521F303"/>
<keyword evidence="3" id="KW-1185">Reference proteome</keyword>
<dbReference type="InterPro" id="IPR026444">
    <property type="entry name" value="Secre_tail"/>
</dbReference>
<feature type="domain" description="Secretion system C-terminal sorting" evidence="1">
    <location>
        <begin position="624"/>
        <end position="700"/>
    </location>
</feature>
<dbReference type="Gene3D" id="2.60.40.4070">
    <property type="match status" value="1"/>
</dbReference>
<sequence length="704" mass="78993">MGKKLRCWVIKFFLFLGLFLGGKEIAVAQTAGDLAFVGLNTHQNDFAIITLNDLPPGRVLFFTNGKWRGRSFEEERGILRWITPDNVISAGTVVIFEDVRSMRPSVSHGAAEGGGIELTSRDFALYSYSRNRPEQPHLFLTAITNDKSLLEGTGLRAEREAVVIGRGIDYAVYRGERTGGRGGISHRIIADTQNHWLQSTEGASMNIRRDMASLSAAAQAIQRPSSTYVASIDGREGWKGLSSPTVNTAFEHILGDIWKGGADTENSAREGSILTWGEREEAFVYPTDMKNYMEAGRGYFIHVPEDNDLNRGGVPKILSSEGRPHGRYVDIHVTATDANENKRIDGMEGFNLLGNPYSRELSVGAVKEALATANGNMNYYLYVWNPELGNGNGGFEFLTNNEVIAPVQPFWVRYLDSDINGIVRFDRNNLLAEQQRETYYSSNEPTGSFDIRLGADNWYDTYRIELREGARVGEDQWDAYKLFSLNTGSINLFSRVSGSNRLAKNVLPNSLERELEIPLAFSALDKDKLLFQWDTPDELPRDWNLVLVDQKRKREINLRTANRYAFEPETPTIEKAVIPRQQSLLNTQYEAISGERFSLAIRPSGTQEQILSELPESIRLKPNYPNPFTVSTTIPFELDEATDVTLTVWNMIGQKVATLIDNEPRQAGKDHEEDWNAANMPSGMYIARLEAGGEVFTRKMTLIK</sequence>
<name>A0A521F303_9BACT</name>
<protein>
    <submittedName>
        <fullName evidence="2">Por secretion system C-terminal sorting domain-containing protein</fullName>
    </submittedName>
</protein>
<dbReference type="OrthoDB" id="1522652at2"/>
<dbReference type="EMBL" id="FXTH01000022">
    <property type="protein sequence ID" value="SMO90564.1"/>
    <property type="molecule type" value="Genomic_DNA"/>
</dbReference>
<dbReference type="Pfam" id="PF18962">
    <property type="entry name" value="Por_Secre_tail"/>
    <property type="match status" value="1"/>
</dbReference>
<proteinExistence type="predicted"/>
<reference evidence="2 3" key="1">
    <citation type="submission" date="2017-05" db="EMBL/GenBank/DDBJ databases">
        <authorList>
            <person name="Varghese N."/>
            <person name="Submissions S."/>
        </authorList>
    </citation>
    <scope>NUCLEOTIDE SEQUENCE [LARGE SCALE GENOMIC DNA]</scope>
    <source>
        <strain evidence="2 3">DSM 21194</strain>
    </source>
</reference>
<gene>
    <name evidence="2" type="ORF">SAMN06265218_12251</name>
</gene>
<accession>A0A521F303</accession>
<evidence type="ECO:0000313" key="2">
    <source>
        <dbReference type="EMBL" id="SMO90564.1"/>
    </source>
</evidence>